<comment type="caution">
    <text evidence="1">The sequence shown here is derived from an EMBL/GenBank/DDBJ whole genome shotgun (WGS) entry which is preliminary data.</text>
</comment>
<gene>
    <name evidence="1" type="ORF">PLOB_00034883</name>
</gene>
<keyword evidence="2" id="KW-1185">Reference proteome</keyword>
<dbReference type="Proteomes" id="UP001159405">
    <property type="component" value="Unassembled WGS sequence"/>
</dbReference>
<organism evidence="1 2">
    <name type="scientific">Porites lobata</name>
    <dbReference type="NCBI Taxonomy" id="104759"/>
    <lineage>
        <taxon>Eukaryota</taxon>
        <taxon>Metazoa</taxon>
        <taxon>Cnidaria</taxon>
        <taxon>Anthozoa</taxon>
        <taxon>Hexacorallia</taxon>
        <taxon>Scleractinia</taxon>
        <taxon>Fungiina</taxon>
        <taxon>Poritidae</taxon>
        <taxon>Porites</taxon>
    </lineage>
</organism>
<evidence type="ECO:0000313" key="1">
    <source>
        <dbReference type="EMBL" id="CAH3186431.1"/>
    </source>
</evidence>
<accession>A0ABN8S6Q8</accession>
<evidence type="ECO:0000313" key="2">
    <source>
        <dbReference type="Proteomes" id="UP001159405"/>
    </source>
</evidence>
<sequence>MEIPAMPKNDILTAIDNDQVLLKKWTVRKDNHSQMSILTNVTLTFVIYRKWCNRLAGAKVNSPERQRLIDDYSATADDVLILQKEVI</sequence>
<reference evidence="1 2" key="1">
    <citation type="submission" date="2022-05" db="EMBL/GenBank/DDBJ databases">
        <authorList>
            <consortium name="Genoscope - CEA"/>
            <person name="William W."/>
        </authorList>
    </citation>
    <scope>NUCLEOTIDE SEQUENCE [LARGE SCALE GENOMIC DNA]</scope>
</reference>
<feature type="non-terminal residue" evidence="1">
    <location>
        <position position="87"/>
    </location>
</feature>
<dbReference type="EMBL" id="CALNXK010000480">
    <property type="protein sequence ID" value="CAH3186431.1"/>
    <property type="molecule type" value="Genomic_DNA"/>
</dbReference>
<protein>
    <submittedName>
        <fullName evidence="1">Uncharacterized protein</fullName>
    </submittedName>
</protein>
<proteinExistence type="predicted"/>
<name>A0ABN8S6Q8_9CNID</name>